<dbReference type="InterPro" id="IPR007055">
    <property type="entry name" value="BON_dom"/>
</dbReference>
<sequence>MNFNQRIRPITLSLMLAGGAIAAPLTVSAAQDVKADEQMSEEVREAWMEGKLETALLFNRHLNNFAIDPEVNGTEVVLQGTVASDVDRDLAEQIALSIDGIESVDNELEVQKDYIEKKAENTADTFATRVEDATLTAEVKLKLLANSNTEGLEVNVDTRNAVVTLNGTVDSDAGKDLAGKIAANVDGVRKVENELRVKS</sequence>
<dbReference type="Pfam" id="PF04972">
    <property type="entry name" value="BON"/>
    <property type="match status" value="2"/>
</dbReference>
<gene>
    <name evidence="3" type="ORF">FVW59_04990</name>
</gene>
<dbReference type="SMART" id="SM00749">
    <property type="entry name" value="BON"/>
    <property type="match status" value="2"/>
</dbReference>
<evidence type="ECO:0000313" key="3">
    <source>
        <dbReference type="EMBL" id="TXS93205.1"/>
    </source>
</evidence>
<evidence type="ECO:0000313" key="4">
    <source>
        <dbReference type="Proteomes" id="UP000321933"/>
    </source>
</evidence>
<evidence type="ECO:0000259" key="2">
    <source>
        <dbReference type="PROSITE" id="PS50914"/>
    </source>
</evidence>
<proteinExistence type="predicted"/>
<keyword evidence="4" id="KW-1185">Reference proteome</keyword>
<dbReference type="Gene3D" id="3.30.1340.30">
    <property type="match status" value="2"/>
</dbReference>
<dbReference type="Proteomes" id="UP000321933">
    <property type="component" value="Unassembled WGS sequence"/>
</dbReference>
<dbReference type="PROSITE" id="PS50914">
    <property type="entry name" value="BON"/>
    <property type="match status" value="2"/>
</dbReference>
<dbReference type="AlphaFoldDB" id="A0A5C8ZXF9"/>
<dbReference type="InterPro" id="IPR014004">
    <property type="entry name" value="Transpt-assoc_nodulatn_dom_bac"/>
</dbReference>
<dbReference type="OrthoDB" id="5733310at2"/>
<feature type="domain" description="BON" evidence="2">
    <location>
        <begin position="131"/>
        <end position="199"/>
    </location>
</feature>
<feature type="signal peptide" evidence="1">
    <location>
        <begin position="1"/>
        <end position="22"/>
    </location>
</feature>
<reference evidence="3 4" key="1">
    <citation type="submission" date="2019-08" db="EMBL/GenBank/DDBJ databases">
        <title>Parahaliea maris sp. nov., isolated from the surface seawater.</title>
        <authorList>
            <person name="Liu Y."/>
        </authorList>
    </citation>
    <scope>NUCLEOTIDE SEQUENCE [LARGE SCALE GENOMIC DNA]</scope>
    <source>
        <strain evidence="3 4">S2-26</strain>
    </source>
</reference>
<feature type="chain" id="PRO_5022985561" evidence="1">
    <location>
        <begin position="23"/>
        <end position="199"/>
    </location>
</feature>
<dbReference type="PANTHER" id="PTHR34606">
    <property type="entry name" value="BON DOMAIN-CONTAINING PROTEIN"/>
    <property type="match status" value="1"/>
</dbReference>
<comment type="caution">
    <text evidence="3">The sequence shown here is derived from an EMBL/GenBank/DDBJ whole genome shotgun (WGS) entry which is preliminary data.</text>
</comment>
<feature type="domain" description="BON" evidence="2">
    <location>
        <begin position="44"/>
        <end position="112"/>
    </location>
</feature>
<dbReference type="PANTHER" id="PTHR34606:SF15">
    <property type="entry name" value="BON DOMAIN-CONTAINING PROTEIN"/>
    <property type="match status" value="1"/>
</dbReference>
<keyword evidence="1" id="KW-0732">Signal</keyword>
<accession>A0A5C8ZXF9</accession>
<organism evidence="3 4">
    <name type="scientific">Parahaliea aestuarii</name>
    <dbReference type="NCBI Taxonomy" id="1852021"/>
    <lineage>
        <taxon>Bacteria</taxon>
        <taxon>Pseudomonadati</taxon>
        <taxon>Pseudomonadota</taxon>
        <taxon>Gammaproteobacteria</taxon>
        <taxon>Cellvibrionales</taxon>
        <taxon>Halieaceae</taxon>
        <taxon>Parahaliea</taxon>
    </lineage>
</organism>
<dbReference type="EMBL" id="VRYZ01000002">
    <property type="protein sequence ID" value="TXS93205.1"/>
    <property type="molecule type" value="Genomic_DNA"/>
</dbReference>
<evidence type="ECO:0000256" key="1">
    <source>
        <dbReference type="SAM" id="SignalP"/>
    </source>
</evidence>
<dbReference type="RefSeq" id="WP_148063141.1">
    <property type="nucleotide sequence ID" value="NZ_VRYZ01000002.1"/>
</dbReference>
<name>A0A5C8ZXF9_9GAMM</name>
<protein>
    <submittedName>
        <fullName evidence="3">BON domain-containing protein</fullName>
    </submittedName>
</protein>
<dbReference type="InterPro" id="IPR051686">
    <property type="entry name" value="Lipoprotein_DolP"/>
</dbReference>